<reference evidence="1 2" key="1">
    <citation type="journal article" date="2013" name="Genome Biol.">
        <title>The genome sequence of the most widely cultivated cacao type and its use to identify candidate genes regulating pod color.</title>
        <authorList>
            <person name="Motamayor J.C."/>
            <person name="Mockaitis K."/>
            <person name="Schmutz J."/>
            <person name="Haiminen N."/>
            <person name="Iii D.L."/>
            <person name="Cornejo O."/>
            <person name="Findley S.D."/>
            <person name="Zheng P."/>
            <person name="Utro F."/>
            <person name="Royaert S."/>
            <person name="Saski C."/>
            <person name="Jenkins J."/>
            <person name="Podicheti R."/>
            <person name="Zhao M."/>
            <person name="Scheffler B.E."/>
            <person name="Stack J.C."/>
            <person name="Feltus F.A."/>
            <person name="Mustiga G.M."/>
            <person name="Amores F."/>
            <person name="Phillips W."/>
            <person name="Marelli J.P."/>
            <person name="May G.D."/>
            <person name="Shapiro H."/>
            <person name="Ma J."/>
            <person name="Bustamante C.D."/>
            <person name="Schnell R.J."/>
            <person name="Main D."/>
            <person name="Gilbert D."/>
            <person name="Parida L."/>
            <person name="Kuhn D.N."/>
        </authorList>
    </citation>
    <scope>NUCLEOTIDE SEQUENCE [LARGE SCALE GENOMIC DNA]</scope>
    <source>
        <strain evidence="2">cv. Matina 1-6</strain>
    </source>
</reference>
<name>A0A061FIR1_THECC</name>
<proteinExistence type="predicted"/>
<dbReference type="PANTHER" id="PTHR31509">
    <property type="entry name" value="BPS1-LIKE PROTEIN"/>
    <property type="match status" value="1"/>
</dbReference>
<accession>A0A061FIR1</accession>
<dbReference type="OMA" id="HSHACMS"/>
<dbReference type="HOGENOM" id="CLU_073707_0_0_1"/>
<evidence type="ECO:0000313" key="1">
    <source>
        <dbReference type="EMBL" id="EOY17185.1"/>
    </source>
</evidence>
<dbReference type="eggNOG" id="ENOG502S0IM">
    <property type="taxonomic scope" value="Eukaryota"/>
</dbReference>
<dbReference type="EMBL" id="CM001886">
    <property type="protein sequence ID" value="EOY17185.1"/>
    <property type="molecule type" value="Genomic_DNA"/>
</dbReference>
<dbReference type="AlphaFoldDB" id="A0A061FIR1"/>
<protein>
    <recommendedName>
        <fullName evidence="3">BPS1-like protein</fullName>
    </recommendedName>
</protein>
<evidence type="ECO:0008006" key="3">
    <source>
        <dbReference type="Google" id="ProtNLM"/>
    </source>
</evidence>
<dbReference type="InParanoid" id="A0A061FIR1"/>
<dbReference type="Proteomes" id="UP000026915">
    <property type="component" value="Chromosome 8"/>
</dbReference>
<gene>
    <name evidence="1" type="ORF">TCM_036338</name>
</gene>
<evidence type="ECO:0000313" key="2">
    <source>
        <dbReference type="Proteomes" id="UP000026915"/>
    </source>
</evidence>
<dbReference type="STRING" id="3641.A0A061FIR1"/>
<dbReference type="Gramene" id="EOY17185">
    <property type="protein sequence ID" value="EOY17185"/>
    <property type="gene ID" value="TCM_036338"/>
</dbReference>
<keyword evidence="2" id="KW-1185">Reference proteome</keyword>
<sequence length="323" mass="36568">MGRVFLACCHQLLLREKPSSFTNADESIRVFASLGIDLQKLQVSLSENSLSLQWCRDVVNLLRKMHFHLLCFVQKSEPTMLWEGVNCLEEYMEESLILLDFCNCLKSAISGMNRYCLLIDVAANKLHDEKSLSSASSSKNEIERLERESKNLYGIEIKGKDLNLFSQEICKTKSRDVNVRVICAVKGTMSVLCLLLFSSIFYPVSIKVDDGLYSNFPQLKLFSVSLRKLVCSFFEGLDGDNKDYTRPVLVENKMVESRVLNIKDQASRGIAIDEKNYLKSIDSLKNKSVVLKEGLERFESAVTELFKEVVKGRKNVLGMVTAA</sequence>
<organism evidence="1 2">
    <name type="scientific">Theobroma cacao</name>
    <name type="common">Cacao</name>
    <name type="synonym">Cocoa</name>
    <dbReference type="NCBI Taxonomy" id="3641"/>
    <lineage>
        <taxon>Eukaryota</taxon>
        <taxon>Viridiplantae</taxon>
        <taxon>Streptophyta</taxon>
        <taxon>Embryophyta</taxon>
        <taxon>Tracheophyta</taxon>
        <taxon>Spermatophyta</taxon>
        <taxon>Magnoliopsida</taxon>
        <taxon>eudicotyledons</taxon>
        <taxon>Gunneridae</taxon>
        <taxon>Pentapetalae</taxon>
        <taxon>rosids</taxon>
        <taxon>malvids</taxon>
        <taxon>Malvales</taxon>
        <taxon>Malvaceae</taxon>
        <taxon>Byttnerioideae</taxon>
        <taxon>Theobroma</taxon>
    </lineage>
</organism>